<accession>A0ABZ0WAX6</accession>
<dbReference type="InterPro" id="IPR012944">
    <property type="entry name" value="SusD_RagB_dom"/>
</dbReference>
<feature type="domain" description="RagB/SusD" evidence="6">
    <location>
        <begin position="451"/>
        <end position="606"/>
    </location>
</feature>
<organism evidence="8 9">
    <name type="scientific">Niabella yanshanensis</name>
    <dbReference type="NCBI Taxonomy" id="577386"/>
    <lineage>
        <taxon>Bacteria</taxon>
        <taxon>Pseudomonadati</taxon>
        <taxon>Bacteroidota</taxon>
        <taxon>Chitinophagia</taxon>
        <taxon>Chitinophagales</taxon>
        <taxon>Chitinophagaceae</taxon>
        <taxon>Niabella</taxon>
    </lineage>
</organism>
<dbReference type="Gene3D" id="1.25.40.390">
    <property type="match status" value="1"/>
</dbReference>
<evidence type="ECO:0000313" key="8">
    <source>
        <dbReference type="EMBL" id="WQD38717.1"/>
    </source>
</evidence>
<proteinExistence type="inferred from homology"/>
<keyword evidence="3" id="KW-0732">Signal</keyword>
<name>A0ABZ0WAX6_9BACT</name>
<dbReference type="EMBL" id="CP139960">
    <property type="protein sequence ID" value="WQD38717.1"/>
    <property type="molecule type" value="Genomic_DNA"/>
</dbReference>
<evidence type="ECO:0000313" key="9">
    <source>
        <dbReference type="Proteomes" id="UP001325680"/>
    </source>
</evidence>
<dbReference type="Proteomes" id="UP001325680">
    <property type="component" value="Chromosome"/>
</dbReference>
<gene>
    <name evidence="8" type="ORF">U0035_00985</name>
</gene>
<dbReference type="SUPFAM" id="SSF48452">
    <property type="entry name" value="TPR-like"/>
    <property type="match status" value="1"/>
</dbReference>
<sequence>MKTKYTIIILLGVYWVFTAGCKKVLEENPESIVVPGYFNSPAGVLGGIAGVYNDIRSQWGTEGFTNEMQAGTDEFIRGESAGGATVFDYNGLNGSNFGAAWAIAFQDINTINGVLQYAETVSLNEDLRKHYIAQAKFLRAFWYFYLVQTFGDVPLHTEFITEPSQAASRQPVAQVYELILKDLTEAAADLPNKPTAPFLGKAATKPVAQFLLAKAYLTRGWLTNNQADFTQASTICDNIIAAKADHGLDLWEDFGDAFVPANDYGKETMFVSDHVLDPKYGYYIVGAGASGGAAQNLSPWFTNWNYPNNSGINSYANTSNGRLVNNGTSGMIRDSYYGRPYVRMRPNSAIWTSGANSGKNYFLDQAFVRRDVDSRYSNSFYSVYISNTAITNNASAANNARGITYTTQPGVDTAVWLPDFDVPGAPQFVGSRPFKGIVVPPKFWHTGIFPALKKFMDPSRGANFNDPSTRPCVLYRFSDVYLTGAEAYFKAGNTLKAAELINVVRKRAAFRKSNSASQNTAAANAMTISATDVTLDFILDERSREFFGEWQRWHDLVRTRSLVRRVQAWNPEAAPYIKDFHQLRPIPQAQIDRVTEGPPFPQNPNY</sequence>
<feature type="domain" description="SusD-like N-terminal" evidence="7">
    <location>
        <begin position="91"/>
        <end position="217"/>
    </location>
</feature>
<evidence type="ECO:0000256" key="5">
    <source>
        <dbReference type="ARBA" id="ARBA00023237"/>
    </source>
</evidence>
<evidence type="ECO:0000256" key="2">
    <source>
        <dbReference type="ARBA" id="ARBA00006275"/>
    </source>
</evidence>
<reference evidence="8 9" key="1">
    <citation type="submission" date="2023-12" db="EMBL/GenBank/DDBJ databases">
        <title>Genome sequencing and assembly of bacterial species from a model synthetic community.</title>
        <authorList>
            <person name="Hogle S.L."/>
        </authorList>
    </citation>
    <scope>NUCLEOTIDE SEQUENCE [LARGE SCALE GENOMIC DNA]</scope>
    <source>
        <strain evidence="8 9">HAMBI_3031</strain>
    </source>
</reference>
<comment type="subcellular location">
    <subcellularLocation>
        <location evidence="1">Cell outer membrane</location>
    </subcellularLocation>
</comment>
<dbReference type="Pfam" id="PF07980">
    <property type="entry name" value="SusD_RagB"/>
    <property type="match status" value="1"/>
</dbReference>
<protein>
    <submittedName>
        <fullName evidence="8">RagB/SusD family nutrient uptake outer membrane protein</fullName>
    </submittedName>
</protein>
<keyword evidence="5" id="KW-0998">Cell outer membrane</keyword>
<keyword evidence="4" id="KW-0472">Membrane</keyword>
<dbReference type="PROSITE" id="PS51257">
    <property type="entry name" value="PROKAR_LIPOPROTEIN"/>
    <property type="match status" value="1"/>
</dbReference>
<evidence type="ECO:0000259" key="7">
    <source>
        <dbReference type="Pfam" id="PF14322"/>
    </source>
</evidence>
<dbReference type="Pfam" id="PF14322">
    <property type="entry name" value="SusD-like_3"/>
    <property type="match status" value="1"/>
</dbReference>
<dbReference type="RefSeq" id="WP_114792646.1">
    <property type="nucleotide sequence ID" value="NZ_CP139960.1"/>
</dbReference>
<dbReference type="InterPro" id="IPR033985">
    <property type="entry name" value="SusD-like_N"/>
</dbReference>
<dbReference type="InterPro" id="IPR011990">
    <property type="entry name" value="TPR-like_helical_dom_sf"/>
</dbReference>
<comment type="similarity">
    <text evidence="2">Belongs to the SusD family.</text>
</comment>
<evidence type="ECO:0000256" key="3">
    <source>
        <dbReference type="ARBA" id="ARBA00022729"/>
    </source>
</evidence>
<keyword evidence="9" id="KW-1185">Reference proteome</keyword>
<evidence type="ECO:0000256" key="1">
    <source>
        <dbReference type="ARBA" id="ARBA00004442"/>
    </source>
</evidence>
<evidence type="ECO:0000259" key="6">
    <source>
        <dbReference type="Pfam" id="PF07980"/>
    </source>
</evidence>
<evidence type="ECO:0000256" key="4">
    <source>
        <dbReference type="ARBA" id="ARBA00023136"/>
    </source>
</evidence>